<feature type="domain" description="YdhG-like" evidence="1">
    <location>
        <begin position="22"/>
        <end position="115"/>
    </location>
</feature>
<comment type="caution">
    <text evidence="2">The sequence shown here is derived from an EMBL/GenBank/DDBJ whole genome shotgun (WGS) entry which is preliminary data.</text>
</comment>
<accession>A0ABX0EVE1</accession>
<dbReference type="SUPFAM" id="SSF159888">
    <property type="entry name" value="YdhG-like"/>
    <property type="match status" value="1"/>
</dbReference>
<keyword evidence="3" id="KW-1185">Reference proteome</keyword>
<evidence type="ECO:0000313" key="2">
    <source>
        <dbReference type="EMBL" id="NGZ43311.1"/>
    </source>
</evidence>
<name>A0ABX0EVE1_9BACT</name>
<dbReference type="EMBL" id="SEWW01000001">
    <property type="protein sequence ID" value="NGZ43311.1"/>
    <property type="molecule type" value="Genomic_DNA"/>
</dbReference>
<dbReference type="Proteomes" id="UP001318301">
    <property type="component" value="Unassembled WGS sequence"/>
</dbReference>
<gene>
    <name evidence="2" type="ORF">EWU23_02360</name>
</gene>
<proteinExistence type="predicted"/>
<dbReference type="Pfam" id="PF08818">
    <property type="entry name" value="DUF1801"/>
    <property type="match status" value="1"/>
</dbReference>
<dbReference type="InterPro" id="IPR014922">
    <property type="entry name" value="YdhG-like"/>
</dbReference>
<evidence type="ECO:0000313" key="3">
    <source>
        <dbReference type="Proteomes" id="UP001318301"/>
    </source>
</evidence>
<evidence type="ECO:0000259" key="1">
    <source>
        <dbReference type="Pfam" id="PF08818"/>
    </source>
</evidence>
<protein>
    <recommendedName>
        <fullName evidence="1">YdhG-like domain-containing protein</fullName>
    </recommendedName>
</protein>
<reference evidence="2 3" key="1">
    <citation type="submission" date="2019-02" db="EMBL/GenBank/DDBJ databases">
        <title>Genome of a new Bacteroidetes strain.</title>
        <authorList>
            <person name="Pitt A."/>
        </authorList>
    </citation>
    <scope>NUCLEOTIDE SEQUENCE [LARGE SCALE GENOMIC DNA]</scope>
    <source>
        <strain evidence="2 3">50C-KIRBA</strain>
    </source>
</reference>
<sequence length="128" mass="15161">MNMDKIAYQSIDQYIESQDFDKQGRLQEIRKIVKQLLPDAVEVISYHMPAFKWKGKILAYFGAFKEHISLFPHASCIEAFQDQSKEYAMSKGTIQFPMNKAFPKELIREMIQYRIQEMDFQIKVKKSK</sequence>
<organism evidence="2 3">
    <name type="scientific">Aquirufa beregesia</name>
    <dbReference type="NCBI Taxonomy" id="2516556"/>
    <lineage>
        <taxon>Bacteria</taxon>
        <taxon>Pseudomonadati</taxon>
        <taxon>Bacteroidota</taxon>
        <taxon>Cytophagia</taxon>
        <taxon>Cytophagales</taxon>
        <taxon>Flectobacillaceae</taxon>
        <taxon>Aquirufa</taxon>
    </lineage>
</organism>
<dbReference type="Gene3D" id="3.90.1150.200">
    <property type="match status" value="1"/>
</dbReference>